<keyword evidence="3" id="KW-1185">Reference proteome</keyword>
<dbReference type="Proteomes" id="UP000581135">
    <property type="component" value="Unassembled WGS sequence"/>
</dbReference>
<accession>A0A839SS16</accession>
<name>A0A839SS16_9PROT</name>
<dbReference type="RefSeq" id="WP_183415564.1">
    <property type="nucleotide sequence ID" value="NZ_JACHXA010000002.1"/>
</dbReference>
<feature type="transmembrane region" description="Helical" evidence="1">
    <location>
        <begin position="6"/>
        <end position="23"/>
    </location>
</feature>
<gene>
    <name evidence="2" type="ORF">FHR98_001041</name>
</gene>
<feature type="transmembrane region" description="Helical" evidence="1">
    <location>
        <begin position="50"/>
        <end position="73"/>
    </location>
</feature>
<keyword evidence="1" id="KW-0472">Membrane</keyword>
<reference evidence="2 3" key="1">
    <citation type="submission" date="2020-08" db="EMBL/GenBank/DDBJ databases">
        <title>Genomic Encyclopedia of Type Strains, Phase III (KMG-III): the genomes of soil and plant-associated and newly described type strains.</title>
        <authorList>
            <person name="Whitman W."/>
        </authorList>
    </citation>
    <scope>NUCLEOTIDE SEQUENCE [LARGE SCALE GENOMIC DNA]</scope>
    <source>
        <strain evidence="2 3">CECT 8803</strain>
    </source>
</reference>
<evidence type="ECO:0000313" key="2">
    <source>
        <dbReference type="EMBL" id="MBB3064769.1"/>
    </source>
</evidence>
<dbReference type="AlphaFoldDB" id="A0A839SS16"/>
<evidence type="ECO:0000256" key="1">
    <source>
        <dbReference type="SAM" id="Phobius"/>
    </source>
</evidence>
<sequence length="77" mass="8095">MHLEALSIFSISAATALNIYVAVSKKRSSADHPTCREALEALKEETTATVYLNVTASVFAGGAAVLLLMDAFLGVSH</sequence>
<dbReference type="EMBL" id="JACHXA010000002">
    <property type="protein sequence ID" value="MBB3064769.1"/>
    <property type="molecule type" value="Genomic_DNA"/>
</dbReference>
<keyword evidence="1" id="KW-0812">Transmembrane</keyword>
<organism evidence="2 3">
    <name type="scientific">Limibacillus halophilus</name>
    <dbReference type="NCBI Taxonomy" id="1579333"/>
    <lineage>
        <taxon>Bacteria</taxon>
        <taxon>Pseudomonadati</taxon>
        <taxon>Pseudomonadota</taxon>
        <taxon>Alphaproteobacteria</taxon>
        <taxon>Rhodospirillales</taxon>
        <taxon>Rhodovibrionaceae</taxon>
        <taxon>Limibacillus</taxon>
    </lineage>
</organism>
<protein>
    <submittedName>
        <fullName evidence="2">Uncharacterized protein</fullName>
    </submittedName>
</protein>
<comment type="caution">
    <text evidence="2">The sequence shown here is derived from an EMBL/GenBank/DDBJ whole genome shotgun (WGS) entry which is preliminary data.</text>
</comment>
<keyword evidence="1" id="KW-1133">Transmembrane helix</keyword>
<proteinExistence type="predicted"/>
<evidence type="ECO:0000313" key="3">
    <source>
        <dbReference type="Proteomes" id="UP000581135"/>
    </source>
</evidence>